<sequence>YHPSKNSGNKNPLNFLDQVPEDYVFWGIIGLNGAVFIMWHLAKKRYEIEGNPGPYRWMHQNFTNSWNNFSSGRIWTAATCMFSHERLDHIFFNMFTFYFLSRPVLGILGTRRFLSLYIGGGLISSFGSMLWHNAYKHRDVPSMGASGAVFATTSFLACVAPKMTFQIYGIIPVPAWLFVSGVFIWDAYSSLTDKRPGTDTAGHTAGTIAGIVYFLLKRFGL</sequence>
<keyword evidence="6 7" id="KW-0472">Membrane</keyword>
<dbReference type="GO" id="GO:0006465">
    <property type="term" value="P:signal peptide processing"/>
    <property type="evidence" value="ECO:0007669"/>
    <property type="project" value="TreeGrafter"/>
</dbReference>
<keyword evidence="10" id="KW-1185">Reference proteome</keyword>
<protein>
    <submittedName>
        <fullName evidence="9">Rhomboid-domain-containing protein</fullName>
    </submittedName>
</protein>
<dbReference type="Proteomes" id="UP000799118">
    <property type="component" value="Unassembled WGS sequence"/>
</dbReference>
<feature type="transmembrane region" description="Helical" evidence="7">
    <location>
        <begin position="113"/>
        <end position="131"/>
    </location>
</feature>
<dbReference type="InterPro" id="IPR050925">
    <property type="entry name" value="Rhomboid_protease_S54"/>
</dbReference>
<accession>A0A6A4H2R3</accession>
<dbReference type="Gene3D" id="1.20.1540.10">
    <property type="entry name" value="Rhomboid-like"/>
    <property type="match status" value="1"/>
</dbReference>
<feature type="non-terminal residue" evidence="9">
    <location>
        <position position="1"/>
    </location>
</feature>
<gene>
    <name evidence="9" type="ORF">BT96DRAFT_831805</name>
</gene>
<dbReference type="PANTHER" id="PTHR43731">
    <property type="entry name" value="RHOMBOID PROTEASE"/>
    <property type="match status" value="1"/>
</dbReference>
<evidence type="ECO:0000313" key="9">
    <source>
        <dbReference type="EMBL" id="KAE9391625.1"/>
    </source>
</evidence>
<evidence type="ECO:0000256" key="7">
    <source>
        <dbReference type="SAM" id="Phobius"/>
    </source>
</evidence>
<dbReference type="InterPro" id="IPR035952">
    <property type="entry name" value="Rhomboid-like_sf"/>
</dbReference>
<comment type="similarity">
    <text evidence="2">Belongs to the peptidase S54 family.</text>
</comment>
<dbReference type="PANTHER" id="PTHR43731:SF14">
    <property type="entry name" value="PRESENILIN-ASSOCIATED RHOMBOID-LIKE PROTEIN, MITOCHONDRIAL"/>
    <property type="match status" value="1"/>
</dbReference>
<feature type="transmembrane region" description="Helical" evidence="7">
    <location>
        <begin position="143"/>
        <end position="160"/>
    </location>
</feature>
<dbReference type="InterPro" id="IPR022764">
    <property type="entry name" value="Peptidase_S54_rhomboid_dom"/>
</dbReference>
<dbReference type="EMBL" id="ML769618">
    <property type="protein sequence ID" value="KAE9391625.1"/>
    <property type="molecule type" value="Genomic_DNA"/>
</dbReference>
<evidence type="ECO:0000256" key="4">
    <source>
        <dbReference type="ARBA" id="ARBA00022801"/>
    </source>
</evidence>
<feature type="transmembrane region" description="Helical" evidence="7">
    <location>
        <begin position="200"/>
        <end position="216"/>
    </location>
</feature>
<dbReference type="AlphaFoldDB" id="A0A6A4H2R3"/>
<keyword evidence="4" id="KW-0378">Hydrolase</keyword>
<feature type="transmembrane region" description="Helical" evidence="7">
    <location>
        <begin position="167"/>
        <end position="188"/>
    </location>
</feature>
<evidence type="ECO:0000256" key="1">
    <source>
        <dbReference type="ARBA" id="ARBA00004141"/>
    </source>
</evidence>
<evidence type="ECO:0000256" key="3">
    <source>
        <dbReference type="ARBA" id="ARBA00022692"/>
    </source>
</evidence>
<keyword evidence="5 7" id="KW-1133">Transmembrane helix</keyword>
<keyword evidence="3 7" id="KW-0812">Transmembrane</keyword>
<dbReference type="GO" id="GO:0016020">
    <property type="term" value="C:membrane"/>
    <property type="evidence" value="ECO:0007669"/>
    <property type="project" value="UniProtKB-SubCell"/>
</dbReference>
<evidence type="ECO:0000256" key="6">
    <source>
        <dbReference type="ARBA" id="ARBA00023136"/>
    </source>
</evidence>
<feature type="domain" description="Peptidase S54 rhomboid" evidence="8">
    <location>
        <begin position="72"/>
        <end position="215"/>
    </location>
</feature>
<feature type="transmembrane region" description="Helical" evidence="7">
    <location>
        <begin position="23"/>
        <end position="42"/>
    </location>
</feature>
<evidence type="ECO:0000256" key="5">
    <source>
        <dbReference type="ARBA" id="ARBA00022989"/>
    </source>
</evidence>
<organism evidence="9 10">
    <name type="scientific">Gymnopus androsaceus JB14</name>
    <dbReference type="NCBI Taxonomy" id="1447944"/>
    <lineage>
        <taxon>Eukaryota</taxon>
        <taxon>Fungi</taxon>
        <taxon>Dikarya</taxon>
        <taxon>Basidiomycota</taxon>
        <taxon>Agaricomycotina</taxon>
        <taxon>Agaricomycetes</taxon>
        <taxon>Agaricomycetidae</taxon>
        <taxon>Agaricales</taxon>
        <taxon>Marasmiineae</taxon>
        <taxon>Omphalotaceae</taxon>
        <taxon>Gymnopus</taxon>
    </lineage>
</organism>
<dbReference type="OrthoDB" id="418595at2759"/>
<evidence type="ECO:0000259" key="8">
    <source>
        <dbReference type="Pfam" id="PF01694"/>
    </source>
</evidence>
<reference evidence="9" key="1">
    <citation type="journal article" date="2019" name="Environ. Microbiol.">
        <title>Fungal ecological strategies reflected in gene transcription - a case study of two litter decomposers.</title>
        <authorList>
            <person name="Barbi F."/>
            <person name="Kohler A."/>
            <person name="Barry K."/>
            <person name="Baskaran P."/>
            <person name="Daum C."/>
            <person name="Fauchery L."/>
            <person name="Ihrmark K."/>
            <person name="Kuo A."/>
            <person name="LaButti K."/>
            <person name="Lipzen A."/>
            <person name="Morin E."/>
            <person name="Grigoriev I.V."/>
            <person name="Henrissat B."/>
            <person name="Lindahl B."/>
            <person name="Martin F."/>
        </authorList>
    </citation>
    <scope>NUCLEOTIDE SEQUENCE</scope>
    <source>
        <strain evidence="9">JB14</strain>
    </source>
</reference>
<evidence type="ECO:0000313" key="10">
    <source>
        <dbReference type="Proteomes" id="UP000799118"/>
    </source>
</evidence>
<proteinExistence type="inferred from homology"/>
<evidence type="ECO:0000256" key="2">
    <source>
        <dbReference type="ARBA" id="ARBA00009045"/>
    </source>
</evidence>
<dbReference type="Pfam" id="PF01694">
    <property type="entry name" value="Rhomboid"/>
    <property type="match status" value="1"/>
</dbReference>
<dbReference type="GO" id="GO:0004252">
    <property type="term" value="F:serine-type endopeptidase activity"/>
    <property type="evidence" value="ECO:0007669"/>
    <property type="project" value="InterPro"/>
</dbReference>
<dbReference type="SUPFAM" id="SSF144091">
    <property type="entry name" value="Rhomboid-like"/>
    <property type="match status" value="1"/>
</dbReference>
<name>A0A6A4H2R3_9AGAR</name>
<comment type="subcellular location">
    <subcellularLocation>
        <location evidence="1">Membrane</location>
        <topology evidence="1">Multi-pass membrane protein</topology>
    </subcellularLocation>
</comment>